<dbReference type="PATRIC" id="fig|1629550.3.peg.728"/>
<organism evidence="2 3">
    <name type="scientific">Paraclostridium benzoelyticum</name>
    <dbReference type="NCBI Taxonomy" id="1629550"/>
    <lineage>
        <taxon>Bacteria</taxon>
        <taxon>Bacillati</taxon>
        <taxon>Bacillota</taxon>
        <taxon>Clostridia</taxon>
        <taxon>Peptostreptococcales</taxon>
        <taxon>Peptostreptococcaceae</taxon>
        <taxon>Paraclostridium</taxon>
    </lineage>
</organism>
<keyword evidence="3" id="KW-1185">Reference proteome</keyword>
<comment type="caution">
    <text evidence="2">The sequence shown here is derived from an EMBL/GenBank/DDBJ whole genome shotgun (WGS) entry which is preliminary data.</text>
</comment>
<dbReference type="Proteomes" id="UP000034407">
    <property type="component" value="Unassembled WGS sequence"/>
</dbReference>
<feature type="transmembrane region" description="Helical" evidence="1">
    <location>
        <begin position="179"/>
        <end position="202"/>
    </location>
</feature>
<sequence>MNRILSFLISLVLSLFIITSVISFTVKFKQIYYFDINYLNIPILSDMNEEEIKLNYDYLIDYNTSNEKMNFKLPTLESSTQGTIHFEEVRNIFQNLAIINKITLILVVIGAYICFKCKNLDILKYSAWTLITLPILIAIPIIINFEKSFEMFHKLFFNNDYWIFDSTIDPVINMLPAEFFLHEGILILGIIFSISILMLFIYKKTIKNLRRSCR</sequence>
<keyword evidence="1" id="KW-1133">Transmembrane helix</keyword>
<gene>
    <name evidence="2" type="ORF">VN21_06430</name>
</gene>
<evidence type="ECO:0000313" key="2">
    <source>
        <dbReference type="EMBL" id="KKY01876.1"/>
    </source>
</evidence>
<reference evidence="2 3" key="1">
    <citation type="submission" date="2015-04" db="EMBL/GenBank/DDBJ databases">
        <title>Microcin producing Clostridium sp. JC272T.</title>
        <authorList>
            <person name="Jyothsna T."/>
            <person name="Sasikala C."/>
            <person name="Ramana C."/>
        </authorList>
    </citation>
    <scope>NUCLEOTIDE SEQUENCE [LARGE SCALE GENOMIC DNA]</scope>
    <source>
        <strain evidence="2 3">JC272</strain>
    </source>
</reference>
<keyword evidence="1" id="KW-0812">Transmembrane</keyword>
<feature type="transmembrane region" description="Helical" evidence="1">
    <location>
        <begin position="127"/>
        <end position="145"/>
    </location>
</feature>
<dbReference type="Pfam" id="PF07314">
    <property type="entry name" value="Lit"/>
    <property type="match status" value="1"/>
</dbReference>
<proteinExistence type="predicted"/>
<protein>
    <submittedName>
        <fullName evidence="2">Membrane protein</fullName>
    </submittedName>
</protein>
<dbReference type="RefSeq" id="WP_046822543.1">
    <property type="nucleotide sequence ID" value="NZ_LBBT01000141.1"/>
</dbReference>
<dbReference type="NCBIfam" id="TIGR01906">
    <property type="entry name" value="integ_TIGR01906"/>
    <property type="match status" value="1"/>
</dbReference>
<evidence type="ECO:0000256" key="1">
    <source>
        <dbReference type="SAM" id="Phobius"/>
    </source>
</evidence>
<keyword evidence="1" id="KW-0472">Membrane</keyword>
<dbReference type="InterPro" id="IPR010178">
    <property type="entry name" value="Lit"/>
</dbReference>
<evidence type="ECO:0000313" key="3">
    <source>
        <dbReference type="Proteomes" id="UP000034407"/>
    </source>
</evidence>
<dbReference type="AlphaFoldDB" id="A0A0M3DIA5"/>
<feature type="transmembrane region" description="Helical" evidence="1">
    <location>
        <begin position="92"/>
        <end position="115"/>
    </location>
</feature>
<dbReference type="OrthoDB" id="9813051at2"/>
<accession>A0A0M3DIA5</accession>
<name>A0A0M3DIA5_9FIRM</name>
<dbReference type="EMBL" id="LBBT01000141">
    <property type="protein sequence ID" value="KKY01876.1"/>
    <property type="molecule type" value="Genomic_DNA"/>
</dbReference>